<dbReference type="InterPro" id="IPR035963">
    <property type="entry name" value="FERM_2"/>
</dbReference>
<feature type="region of interest" description="Disordered" evidence="8">
    <location>
        <begin position="731"/>
        <end position="750"/>
    </location>
</feature>
<feature type="region of interest" description="Disordered" evidence="8">
    <location>
        <begin position="446"/>
        <end position="475"/>
    </location>
</feature>
<dbReference type="InterPro" id="IPR000857">
    <property type="entry name" value="MyTH4_dom"/>
</dbReference>
<dbReference type="InterPro" id="IPR019748">
    <property type="entry name" value="FERM_central"/>
</dbReference>
<dbReference type="PROSITE" id="PS51016">
    <property type="entry name" value="MYTH4"/>
    <property type="match status" value="2"/>
</dbReference>
<evidence type="ECO:0000256" key="3">
    <source>
        <dbReference type="ARBA" id="ARBA00022443"/>
    </source>
</evidence>
<dbReference type="PANTHER" id="PTHR22692:SF26">
    <property type="entry name" value="SH3 DOMAIN-CONTAINING PROTEIN"/>
    <property type="match status" value="1"/>
</dbReference>
<evidence type="ECO:0000313" key="13">
    <source>
        <dbReference type="Proteomes" id="UP000053766"/>
    </source>
</evidence>
<keyword evidence="5" id="KW-0677">Repeat</keyword>
<dbReference type="InterPro" id="IPR000299">
    <property type="entry name" value="FERM_domain"/>
</dbReference>
<dbReference type="SMART" id="SM00295">
    <property type="entry name" value="B41"/>
    <property type="match status" value="1"/>
</dbReference>
<dbReference type="PANTHER" id="PTHR22692">
    <property type="entry name" value="MYOSIN VII, XV"/>
    <property type="match status" value="1"/>
</dbReference>
<evidence type="ECO:0000259" key="11">
    <source>
        <dbReference type="PROSITE" id="PS51016"/>
    </source>
</evidence>
<dbReference type="Gene3D" id="2.30.30.40">
    <property type="entry name" value="SH3 Domains"/>
    <property type="match status" value="1"/>
</dbReference>
<evidence type="ECO:0000259" key="10">
    <source>
        <dbReference type="PROSITE" id="PS50057"/>
    </source>
</evidence>
<dbReference type="Gene3D" id="1.25.40.530">
    <property type="entry name" value="MyTH4 domain"/>
    <property type="match status" value="2"/>
</dbReference>
<keyword evidence="6" id="KW-0009">Actin-binding</keyword>
<dbReference type="GO" id="GO:0005856">
    <property type="term" value="C:cytoskeleton"/>
    <property type="evidence" value="ECO:0007669"/>
    <property type="project" value="InterPro"/>
</dbReference>
<proteinExistence type="inferred from homology"/>
<dbReference type="Pfam" id="PF26570">
    <property type="entry name" value="MYO15"/>
    <property type="match status" value="1"/>
</dbReference>
<organism evidence="12 13">
    <name type="scientific">Dictyocaulus viviparus</name>
    <name type="common">Bovine lungworm</name>
    <dbReference type="NCBI Taxonomy" id="29172"/>
    <lineage>
        <taxon>Eukaryota</taxon>
        <taxon>Metazoa</taxon>
        <taxon>Ecdysozoa</taxon>
        <taxon>Nematoda</taxon>
        <taxon>Chromadorea</taxon>
        <taxon>Rhabditida</taxon>
        <taxon>Rhabditina</taxon>
        <taxon>Rhabditomorpha</taxon>
        <taxon>Strongyloidea</taxon>
        <taxon>Metastrongylidae</taxon>
        <taxon>Dictyocaulus</taxon>
    </lineage>
</organism>
<comment type="similarity">
    <text evidence="2">Belongs to the TRAFAC class myosin-kinesin ATPase superfamily. Myosin family.</text>
</comment>
<dbReference type="InterPro" id="IPR051567">
    <property type="entry name" value="Unconventional_Myosin_ATPase"/>
</dbReference>
<dbReference type="PROSITE" id="PS50057">
    <property type="entry name" value="FERM_3"/>
    <property type="match status" value="1"/>
</dbReference>
<evidence type="ECO:0000256" key="7">
    <source>
        <dbReference type="PROSITE-ProRule" id="PRU00192"/>
    </source>
</evidence>
<dbReference type="SMART" id="SM00139">
    <property type="entry name" value="MyTH4"/>
    <property type="match status" value="2"/>
</dbReference>
<feature type="domain" description="MyTH4" evidence="11">
    <location>
        <begin position="95"/>
        <end position="244"/>
    </location>
</feature>
<dbReference type="InterPro" id="IPR001452">
    <property type="entry name" value="SH3_domain"/>
</dbReference>
<comment type="subcellular location">
    <subcellularLocation>
        <location evidence="1">Cytoplasm</location>
    </subcellularLocation>
</comment>
<accession>A0A0D8XBA9</accession>
<dbReference type="GO" id="GO:0005737">
    <property type="term" value="C:cytoplasm"/>
    <property type="evidence" value="ECO:0007669"/>
    <property type="project" value="UniProtKB-SubCell"/>
</dbReference>
<dbReference type="CDD" id="cd14473">
    <property type="entry name" value="FERM_B-lobe"/>
    <property type="match status" value="1"/>
</dbReference>
<evidence type="ECO:0000256" key="6">
    <source>
        <dbReference type="ARBA" id="ARBA00023203"/>
    </source>
</evidence>
<dbReference type="Gene3D" id="2.30.29.30">
    <property type="entry name" value="Pleckstrin-homology domain (PH domain)/Phosphotyrosine-binding domain (PTB)"/>
    <property type="match status" value="1"/>
</dbReference>
<keyword evidence="4" id="KW-0963">Cytoplasm</keyword>
<dbReference type="InterPro" id="IPR059004">
    <property type="entry name" value="MYO15"/>
</dbReference>
<dbReference type="Pfam" id="PF00784">
    <property type="entry name" value="MyTH4"/>
    <property type="match status" value="2"/>
</dbReference>
<dbReference type="SMART" id="SM00326">
    <property type="entry name" value="SH3"/>
    <property type="match status" value="1"/>
</dbReference>
<dbReference type="EMBL" id="KN716918">
    <property type="protein sequence ID" value="KJH41057.1"/>
    <property type="molecule type" value="Genomic_DNA"/>
</dbReference>
<dbReference type="SUPFAM" id="SSF47031">
    <property type="entry name" value="Second domain of FERM"/>
    <property type="match status" value="1"/>
</dbReference>
<dbReference type="STRING" id="29172.A0A0D8XBA9"/>
<dbReference type="Proteomes" id="UP000053766">
    <property type="component" value="Unassembled WGS sequence"/>
</dbReference>
<name>A0A0D8XBA9_DICVI</name>
<sequence length="1888" mass="215512">MFKELTIETSRSRRLSVYHEVLMSKSPTQRSSSSLLGCLDTGIESLIKESRPAVHGLKTTTDYLPSKLRSNIDAIEPISIKRFAMENFKGHILEPRREPILSPFLHKNSEDDFRLSLDLFKLLLKYMYNQTCTKHQLDDIGRHIIKQGINNPCQRDEIFAQLCNQIYRNPDKEAQSRCCRLLLQAVGAFPPSKVVLQMLISVCKELPGSLQTQLLSTITRRMNIPNLEAARLLPASHLEMGAINGLHNPAVKINSRDGQSYIIETHSWMTNEELVNKLLRHRGIGNPHGWSVEVETETRLYYPAGSHFFYDVISEIELGKEKSDRSHFFNHCNQRLLSPINKKKADSQNKFSGAKMSPVVKRHMKQTCSDNHEVPRSVRTSPGGSHYDRSVNMQSNSITSSQSPRQTYGNDDDENNLECCYTLPVKQNPLDASHSQYSSYATIYRKRTEDDRPGLPRQQPLTSQMSKRETPDCQEVPEQCYKENNSSKRTDELLNEHLPNQYYTAANIPMVQYVPVLLPPQSTLISKQMEHAVIHPSMLVPVSNISQGSDHHPHSLSHENNYQFAQEQEQLLSSQQSQIFDGNLEEQNKTTDKDRPRDIDTMKLAVHPEFDSVRSISSVATRGGRCDSRLLNSRCDYIPSVHSTVSVASQIRNMPVPNSNRDVDRFLDEVFDQVLSPHEMAIEMNNNEIAASIKGGAYDSMTLVAKPCEKLGSCFEQRHSNTELDRTSIETENENHFENDPAETVESSKLMRSRSLPRFRVLNKDTNDFGHDTQICTTDCQSMEGNNSRIYASYSHQFTPNSGIQQSPRNGEVLTSRNNLDGQYQIYLMMPMQMNSPVSQLVPVVMQPGMTTAAVVPNMTGYTVPRQQNMLASPGQQQIRPLNSYPPSTGGMLYYPSGIVTNPVQSTYLSVQPNTVPRQMSGLVNSQQLHVATLPSPHPNYTVKPSGLTNIQQVPHQQGPVVVRNTMINSEHPNPNKFRFAEKNLVKEIQQKEQEALRKITERMKNLPPPIDQFRILTKKRDVVTHGSSVTQGCRVPNEARQTYSSLYSQTQRPQTDWVFHNGVEKRAELMPTSSAAFSLPIDPQMYHANPASLQQKPAVKYIQQPWKLNIRKEMFHPQEMLDDLNAINQVFDQIISDCRNGFTYRIRAYERDDIVNILTKPYKFFQVKHNIAPEILDKPEEIPVGVKVAVVEERSNEFISLVLSLSEHGVRLLLPTPSDTEDPLKVQDHFSFADLFNVNVENDGFLCLNARNGMTVRLRTQMAHQIKAQIDKCLFGQMELKQFVRAKCNYVTVEQNFLSFAQGDIIELVNHPNNGEALSGMWLYGKIGNRYGLFSEQYVEPVDENNREVVESPPFLSYAFDDAGDDVGHMNGHHYTMLEFALTHFRVSKPYQSSNKKNKQDDIWRTAVQMIKYTKTPITQSLIRFDSDDLNDFACETFLCIMRYMGDEQPGRGETITDSVYRLLSICYKNSPIRDEVYCQIIRQTTNNKSVREDSPIRGWRLFTILTAYFDCSIALRPYLLGYLTENADDYRRLYHGTAQLCLQNLSKTVKYGGRQFLMNATEVEEITNGKIFKRQIFGLPGGREKVVNTKIVTVVEDVIKELCQEMNIRSSSEQQEFSLFYVIENGNQSEYCANTKYILDINSELEYQHQEYHFVLKRCTWVYPLRLDNPLYIEMMYYQILPDYLNGILVTKNRNGDLNASTTEDISKLAAYIYLTTDEASRADITRQTIRSLIPSNVIDSCSLPSESWVKKIKSQLEIIRPTITATQSRALFLEVLSNWPLFGSTIFHLQSVSCDGRLIPLVVLSVGKTGVKLLNEITHDVIEEWSYDMIIYAKANCQETAVEMVVSKLEATFIYEFLTNESSAITRLVSQYTFIVKENRLLFNV</sequence>
<evidence type="ECO:0000256" key="8">
    <source>
        <dbReference type="SAM" id="MobiDB-lite"/>
    </source>
</evidence>
<evidence type="ECO:0000256" key="2">
    <source>
        <dbReference type="ARBA" id="ARBA00008314"/>
    </source>
</evidence>
<evidence type="ECO:0000256" key="1">
    <source>
        <dbReference type="ARBA" id="ARBA00004496"/>
    </source>
</evidence>
<dbReference type="InterPro" id="IPR038185">
    <property type="entry name" value="MyTH4_dom_sf"/>
</dbReference>
<gene>
    <name evidence="12" type="ORF">DICVIV_12977</name>
</gene>
<feature type="domain" description="FERM" evidence="10">
    <location>
        <begin position="1574"/>
        <end position="1883"/>
    </location>
</feature>
<dbReference type="OrthoDB" id="312459at2759"/>
<feature type="compositionally biased region" description="Polar residues" evidence="8">
    <location>
        <begin position="391"/>
        <end position="409"/>
    </location>
</feature>
<dbReference type="SUPFAM" id="SSF50044">
    <property type="entry name" value="SH3-domain"/>
    <property type="match status" value="1"/>
</dbReference>
<dbReference type="InterPro" id="IPR036028">
    <property type="entry name" value="SH3-like_dom_sf"/>
</dbReference>
<protein>
    <submittedName>
        <fullName evidence="12">MyTH4 domain protein</fullName>
    </submittedName>
</protein>
<evidence type="ECO:0000259" key="9">
    <source>
        <dbReference type="PROSITE" id="PS50002"/>
    </source>
</evidence>
<dbReference type="Gene3D" id="3.10.20.90">
    <property type="entry name" value="Phosphatidylinositol 3-kinase Catalytic Subunit, Chain A, domain 1"/>
    <property type="match status" value="1"/>
</dbReference>
<evidence type="ECO:0000256" key="5">
    <source>
        <dbReference type="ARBA" id="ARBA00022737"/>
    </source>
</evidence>
<keyword evidence="3 7" id="KW-0728">SH3 domain</keyword>
<reference evidence="12 13" key="1">
    <citation type="submission" date="2013-11" db="EMBL/GenBank/DDBJ databases">
        <title>Draft genome of the bovine lungworm Dictyocaulus viviparus.</title>
        <authorList>
            <person name="Mitreva M."/>
        </authorList>
    </citation>
    <scope>NUCLEOTIDE SEQUENCE [LARGE SCALE GENOMIC DNA]</scope>
    <source>
        <strain evidence="12 13">HannoverDv2000</strain>
    </source>
</reference>
<reference evidence="13" key="2">
    <citation type="journal article" date="2016" name="Sci. Rep.">
        <title>Dictyocaulus viviparus genome, variome and transcriptome elucidate lungworm biology and support future intervention.</title>
        <authorList>
            <person name="McNulty S.N."/>
            <person name="Strube C."/>
            <person name="Rosa B.A."/>
            <person name="Martin J.C."/>
            <person name="Tyagi R."/>
            <person name="Choi Y.J."/>
            <person name="Wang Q."/>
            <person name="Hallsworth Pepin K."/>
            <person name="Zhang X."/>
            <person name="Ozersky P."/>
            <person name="Wilson R.K."/>
            <person name="Sternberg P.W."/>
            <person name="Gasser R.B."/>
            <person name="Mitreva M."/>
        </authorList>
    </citation>
    <scope>NUCLEOTIDE SEQUENCE [LARGE SCALE GENOMIC DNA]</scope>
    <source>
        <strain evidence="13">HannoverDv2000</strain>
    </source>
</reference>
<dbReference type="Pfam" id="PF07653">
    <property type="entry name" value="SH3_2"/>
    <property type="match status" value="1"/>
</dbReference>
<keyword evidence="13" id="KW-1185">Reference proteome</keyword>
<evidence type="ECO:0000256" key="4">
    <source>
        <dbReference type="ARBA" id="ARBA00022490"/>
    </source>
</evidence>
<dbReference type="PROSITE" id="PS50002">
    <property type="entry name" value="SH3"/>
    <property type="match status" value="1"/>
</dbReference>
<dbReference type="InterPro" id="IPR019749">
    <property type="entry name" value="Band_41_domain"/>
</dbReference>
<evidence type="ECO:0000313" key="12">
    <source>
        <dbReference type="EMBL" id="KJH41057.1"/>
    </source>
</evidence>
<feature type="domain" description="SH3" evidence="9">
    <location>
        <begin position="1280"/>
        <end position="1345"/>
    </location>
</feature>
<feature type="domain" description="MyTH4" evidence="11">
    <location>
        <begin position="1414"/>
        <end position="1569"/>
    </location>
</feature>
<feature type="region of interest" description="Disordered" evidence="8">
    <location>
        <begin position="365"/>
        <end position="414"/>
    </location>
</feature>
<dbReference type="GO" id="GO:0003779">
    <property type="term" value="F:actin binding"/>
    <property type="evidence" value="ECO:0007669"/>
    <property type="project" value="UniProtKB-KW"/>
</dbReference>
<dbReference type="Pfam" id="PF00373">
    <property type="entry name" value="FERM_M"/>
    <property type="match status" value="1"/>
</dbReference>
<dbReference type="InterPro" id="IPR011993">
    <property type="entry name" value="PH-like_dom_sf"/>
</dbReference>